<keyword evidence="11" id="KW-1185">Reference proteome</keyword>
<dbReference type="InterPro" id="IPR001304">
    <property type="entry name" value="C-type_lectin-like"/>
</dbReference>
<accession>A0A7E6D0P7</accession>
<dbReference type="PANTHER" id="PTHR22800">
    <property type="entry name" value="C-TYPE LECTIN PROTEINS"/>
    <property type="match status" value="1"/>
</dbReference>
<keyword evidence="6 9" id="KW-0472">Membrane</keyword>
<dbReference type="RefSeq" id="XP_035872767.1">
    <property type="nucleotide sequence ID" value="XM_036016874.1"/>
</dbReference>
<comment type="subcellular location">
    <subcellularLocation>
        <location evidence="1">Membrane</location>
        <topology evidence="1">Single-pass type II membrane protein</topology>
    </subcellularLocation>
</comment>
<evidence type="ECO:0000259" key="10">
    <source>
        <dbReference type="PROSITE" id="PS50041"/>
    </source>
</evidence>
<dbReference type="PANTHER" id="PTHR22800:SF255">
    <property type="entry name" value="C-TYPE LECTIN DOMAIN-CONTAINING PROTEIN"/>
    <property type="match status" value="1"/>
</dbReference>
<evidence type="ECO:0000256" key="6">
    <source>
        <dbReference type="ARBA" id="ARBA00023136"/>
    </source>
</evidence>
<keyword evidence="7" id="KW-0325">Glycoprotein</keyword>
<proteinExistence type="predicted"/>
<evidence type="ECO:0000256" key="7">
    <source>
        <dbReference type="ARBA" id="ARBA00023180"/>
    </source>
</evidence>
<dbReference type="SUPFAM" id="SSF56436">
    <property type="entry name" value="C-type lectin-like"/>
    <property type="match status" value="1"/>
</dbReference>
<dbReference type="Gene3D" id="3.10.100.10">
    <property type="entry name" value="Mannose-Binding Protein A, subunit A"/>
    <property type="match status" value="1"/>
</dbReference>
<dbReference type="InterPro" id="IPR016187">
    <property type="entry name" value="CTDL_fold"/>
</dbReference>
<dbReference type="InterPro" id="IPR033992">
    <property type="entry name" value="NKR-like_CTLD"/>
</dbReference>
<feature type="transmembrane region" description="Helical" evidence="9">
    <location>
        <begin position="70"/>
        <end position="91"/>
    </location>
</feature>
<protein>
    <submittedName>
        <fullName evidence="12">NKG2-A/NKG2-B type II integral membrane protein-like</fullName>
    </submittedName>
</protein>
<dbReference type="OrthoDB" id="10059571at2759"/>
<dbReference type="InterPro" id="IPR050919">
    <property type="entry name" value="NKG2/CD94_NK_receptors"/>
</dbReference>
<name>A0A7E6D0P7_9CHIR</name>
<feature type="compositionally biased region" description="Polar residues" evidence="8">
    <location>
        <begin position="1"/>
        <end position="11"/>
    </location>
</feature>
<keyword evidence="2 9" id="KW-0812">Transmembrane</keyword>
<dbReference type="SMART" id="SM00034">
    <property type="entry name" value="CLECT"/>
    <property type="match status" value="1"/>
</dbReference>
<dbReference type="GO" id="GO:0030246">
    <property type="term" value="F:carbohydrate binding"/>
    <property type="evidence" value="ECO:0007669"/>
    <property type="project" value="UniProtKB-KW"/>
</dbReference>
<dbReference type="GO" id="GO:0016020">
    <property type="term" value="C:membrane"/>
    <property type="evidence" value="ECO:0007669"/>
    <property type="project" value="UniProtKB-SubCell"/>
</dbReference>
<evidence type="ECO:0000256" key="3">
    <source>
        <dbReference type="ARBA" id="ARBA00022734"/>
    </source>
</evidence>
<keyword evidence="5 9" id="KW-1133">Transmembrane helix</keyword>
<dbReference type="InterPro" id="IPR016186">
    <property type="entry name" value="C-type_lectin-like/link_sf"/>
</dbReference>
<dbReference type="Proteomes" id="UP000504628">
    <property type="component" value="Chromosome 2"/>
</dbReference>
<dbReference type="GO" id="GO:0045954">
    <property type="term" value="P:positive regulation of natural killer cell mediated cytotoxicity"/>
    <property type="evidence" value="ECO:0007669"/>
    <property type="project" value="TreeGrafter"/>
</dbReference>
<dbReference type="GeneID" id="114489344"/>
<sequence length="226" mass="25848">MDLQGENNSELNLAEDSRRQKRKGKDKKSSILQIEQQMSSVEIEYQNASHDLQGNDKDHHTDSPSPPEKLIAGILGVICFVLMYILVRMVLSIHDTSSAIHCGRCPPEWFTYSNNCYHISTEGKTWNESLMACASKSSNLLYIDNEEEMNFLNIFKIHPWTGLSQRNNTDSWGWTIGTTLSSELFAKTSELDKNCVYLDSNTHKFYSESCLVNRKYICKHQSHSLT</sequence>
<feature type="region of interest" description="Disordered" evidence="8">
    <location>
        <begin position="1"/>
        <end position="31"/>
    </location>
</feature>
<feature type="domain" description="C-type lectin" evidence="10">
    <location>
        <begin position="112"/>
        <end position="219"/>
    </location>
</feature>
<evidence type="ECO:0000313" key="12">
    <source>
        <dbReference type="RefSeq" id="XP_035872767.1"/>
    </source>
</evidence>
<evidence type="ECO:0000256" key="5">
    <source>
        <dbReference type="ARBA" id="ARBA00022989"/>
    </source>
</evidence>
<gene>
    <name evidence="12" type="primary">LOC114489344</name>
</gene>
<dbReference type="Pfam" id="PF00059">
    <property type="entry name" value="Lectin_C"/>
    <property type="match status" value="1"/>
</dbReference>
<dbReference type="InParanoid" id="A0A7E6D0P7"/>
<evidence type="ECO:0000256" key="8">
    <source>
        <dbReference type="SAM" id="MobiDB-lite"/>
    </source>
</evidence>
<dbReference type="KEGG" id="pdic:114489344"/>
<dbReference type="AlphaFoldDB" id="A0A7E6D0P7"/>
<dbReference type="PROSITE" id="PS50041">
    <property type="entry name" value="C_TYPE_LECTIN_2"/>
    <property type="match status" value="1"/>
</dbReference>
<reference evidence="12" key="1">
    <citation type="submission" date="2025-08" db="UniProtKB">
        <authorList>
            <consortium name="RefSeq"/>
        </authorList>
    </citation>
    <scope>IDENTIFICATION</scope>
    <source>
        <tissue evidence="12">Muscle</tissue>
    </source>
</reference>
<evidence type="ECO:0000256" key="1">
    <source>
        <dbReference type="ARBA" id="ARBA00004606"/>
    </source>
</evidence>
<keyword evidence="3" id="KW-0430">Lectin</keyword>
<evidence type="ECO:0000256" key="9">
    <source>
        <dbReference type="SAM" id="Phobius"/>
    </source>
</evidence>
<dbReference type="GO" id="GO:0002223">
    <property type="term" value="P:stimulatory C-type lectin receptor signaling pathway"/>
    <property type="evidence" value="ECO:0007669"/>
    <property type="project" value="TreeGrafter"/>
</dbReference>
<evidence type="ECO:0000256" key="4">
    <source>
        <dbReference type="ARBA" id="ARBA00022968"/>
    </source>
</evidence>
<evidence type="ECO:0000256" key="2">
    <source>
        <dbReference type="ARBA" id="ARBA00022692"/>
    </source>
</evidence>
<organism evidence="11 12">
    <name type="scientific">Phyllostomus discolor</name>
    <name type="common">pale spear-nosed bat</name>
    <dbReference type="NCBI Taxonomy" id="89673"/>
    <lineage>
        <taxon>Eukaryota</taxon>
        <taxon>Metazoa</taxon>
        <taxon>Chordata</taxon>
        <taxon>Craniata</taxon>
        <taxon>Vertebrata</taxon>
        <taxon>Euteleostomi</taxon>
        <taxon>Mammalia</taxon>
        <taxon>Eutheria</taxon>
        <taxon>Laurasiatheria</taxon>
        <taxon>Chiroptera</taxon>
        <taxon>Yangochiroptera</taxon>
        <taxon>Phyllostomidae</taxon>
        <taxon>Phyllostominae</taxon>
        <taxon>Phyllostomus</taxon>
    </lineage>
</organism>
<dbReference type="CDD" id="cd03593">
    <property type="entry name" value="CLECT_NK_receptors_like"/>
    <property type="match status" value="1"/>
</dbReference>
<keyword evidence="4" id="KW-0735">Signal-anchor</keyword>
<evidence type="ECO:0000313" key="11">
    <source>
        <dbReference type="Proteomes" id="UP000504628"/>
    </source>
</evidence>